<protein>
    <submittedName>
        <fullName evidence="1">WD40-repeat-containing domain protein</fullName>
    </submittedName>
</protein>
<comment type="caution">
    <text evidence="1">The sequence shown here is derived from an EMBL/GenBank/DDBJ whole genome shotgun (WGS) entry which is preliminary data.</text>
</comment>
<sequence>MWDTSTGASVKTLKGHQGPVRAVVFSPDGTRIVSGSEDCTVRMWDTSTGAAIQTLESNWTSVRAIAIHGLYCSTDGWVYKTHGTHIMRLCWVPVSCRPECQDSYKSSLALCLRGRTVILHF</sequence>
<proteinExistence type="predicted"/>
<gene>
    <name evidence="1" type="ORF">F5148DRAFT_1232125</name>
</gene>
<reference evidence="1" key="1">
    <citation type="submission" date="2021-03" db="EMBL/GenBank/DDBJ databases">
        <title>Evolutionary priming and transition to the ectomycorrhizal habit in an iconic lineage of mushroom-forming fungi: is preadaptation a requirement?</title>
        <authorList>
            <consortium name="DOE Joint Genome Institute"/>
            <person name="Looney B.P."/>
            <person name="Miyauchi S."/>
            <person name="Morin E."/>
            <person name="Drula E."/>
            <person name="Courty P.E."/>
            <person name="Chicoki N."/>
            <person name="Fauchery L."/>
            <person name="Kohler A."/>
            <person name="Kuo A."/>
            <person name="LaButti K."/>
            <person name="Pangilinan J."/>
            <person name="Lipzen A."/>
            <person name="Riley R."/>
            <person name="Andreopoulos W."/>
            <person name="He G."/>
            <person name="Johnson J."/>
            <person name="Barry K.W."/>
            <person name="Grigoriev I.V."/>
            <person name="Nagy L."/>
            <person name="Hibbett D."/>
            <person name="Henrissat B."/>
            <person name="Matheny P.B."/>
            <person name="Labbe J."/>
            <person name="Martin A.F."/>
        </authorList>
    </citation>
    <scope>NUCLEOTIDE SEQUENCE</scope>
    <source>
        <strain evidence="1">BPL698</strain>
    </source>
</reference>
<evidence type="ECO:0000313" key="2">
    <source>
        <dbReference type="Proteomes" id="UP001207468"/>
    </source>
</evidence>
<dbReference type="EMBL" id="JAGFNK010000292">
    <property type="protein sequence ID" value="KAI9453762.1"/>
    <property type="molecule type" value="Genomic_DNA"/>
</dbReference>
<dbReference type="Proteomes" id="UP001207468">
    <property type="component" value="Unassembled WGS sequence"/>
</dbReference>
<name>A0ACC0TYJ2_9AGAM</name>
<organism evidence="1 2">
    <name type="scientific">Russula earlei</name>
    <dbReference type="NCBI Taxonomy" id="71964"/>
    <lineage>
        <taxon>Eukaryota</taxon>
        <taxon>Fungi</taxon>
        <taxon>Dikarya</taxon>
        <taxon>Basidiomycota</taxon>
        <taxon>Agaricomycotina</taxon>
        <taxon>Agaricomycetes</taxon>
        <taxon>Russulales</taxon>
        <taxon>Russulaceae</taxon>
        <taxon>Russula</taxon>
    </lineage>
</organism>
<feature type="non-terminal residue" evidence="1">
    <location>
        <position position="121"/>
    </location>
</feature>
<accession>A0ACC0TYJ2</accession>
<evidence type="ECO:0000313" key="1">
    <source>
        <dbReference type="EMBL" id="KAI9453762.1"/>
    </source>
</evidence>
<keyword evidence="2" id="KW-1185">Reference proteome</keyword>